<dbReference type="GeneID" id="55601599"/>
<evidence type="ECO:0000313" key="1">
    <source>
        <dbReference type="EMBL" id="APC46445.1"/>
    </source>
</evidence>
<reference evidence="1 2" key="1">
    <citation type="submission" date="2016-09" db="EMBL/GenBank/DDBJ databases">
        <title>Complete Genome Sequence of Streptomyces 5a phage BRock.</title>
        <authorList>
            <person name="Crossman A."/>
            <person name="Baron S."/>
            <person name="Jamdagni P."/>
            <person name="Khatri P."/>
            <person name="Sharma D."/>
            <person name="Pandey M."/>
            <person name="Goyal S."/>
            <person name="Kumar S."/>
            <person name="Phogat A."/>
            <person name="Chawla G."/>
            <person name="Pasricha M."/>
            <person name="Gupta K."/>
            <person name="Bazzad D."/>
            <person name="Aggarwal V."/>
            <person name="Poughat A."/>
            <person name="Singh K."/>
            <person name="Rana P."/>
            <person name="Gautam R."/>
            <person name="Sharma V."/>
            <person name="Tyagi D."/>
            <person name="Shahi A."/>
            <person name="Jangra N."/>
            <person name="Malik M."/>
            <person name="Sidhu P.K."/>
            <person name="Malik S."/>
            <person name="Ghalyan Y."/>
            <person name="Sharma S.S."/>
            <person name="Malik A."/>
            <person name="Chuttani R."/>
            <person name="Bamal N."/>
            <person name="Bhadula D."/>
            <person name="Batra A."/>
            <person name="Temple L."/>
            <person name="Nehra K."/>
        </authorList>
    </citation>
    <scope>NUCLEOTIDE SEQUENCE [LARGE SCALE GENOMIC DNA]</scope>
</reference>
<proteinExistence type="predicted"/>
<organism evidence="1 2">
    <name type="scientific">Streptomyces phage BRock</name>
    <dbReference type="NCBI Taxonomy" id="1913591"/>
    <lineage>
        <taxon>Viruses</taxon>
        <taxon>Duplodnaviria</taxon>
        <taxon>Heunggongvirae</taxon>
        <taxon>Uroviricota</taxon>
        <taxon>Caudoviricetes</taxon>
        <taxon>Borockvirus</taxon>
        <taxon>Borockvirus brock</taxon>
    </lineage>
</organism>
<dbReference type="Proteomes" id="UP000224898">
    <property type="component" value="Segment"/>
</dbReference>
<sequence>MDIGKVVSVVQAEPLVMDEVVIPEGEVIVPLLDMGEHVDTFLAPVKELTKEYAWQ</sequence>
<name>A0A1J0GW88_9CAUD</name>
<dbReference type="KEGG" id="vg:55601599"/>
<dbReference type="RefSeq" id="YP_009831910.1">
    <property type="nucleotide sequence ID" value="NC_048650.1"/>
</dbReference>
<keyword evidence="2" id="KW-1185">Reference proteome</keyword>
<protein>
    <submittedName>
        <fullName evidence="1">Uncharacterized protein</fullName>
    </submittedName>
</protein>
<evidence type="ECO:0000313" key="2">
    <source>
        <dbReference type="Proteomes" id="UP000224898"/>
    </source>
</evidence>
<dbReference type="EMBL" id="KX925554">
    <property type="protein sequence ID" value="APC46445.1"/>
    <property type="molecule type" value="Genomic_DNA"/>
</dbReference>
<accession>A0A1J0GW88</accession>